<evidence type="ECO:0000256" key="7">
    <source>
        <dbReference type="SAM" id="MobiDB-lite"/>
    </source>
</evidence>
<dbReference type="InterPro" id="IPR035447">
    <property type="entry name" value="DNA_topo_I_N_sf"/>
</dbReference>
<keyword evidence="4" id="KW-0799">Topoisomerase</keyword>
<keyword evidence="6 10" id="KW-0413">Isomerase</keyword>
<dbReference type="InterPro" id="IPR014711">
    <property type="entry name" value="TopoI_cat_a-hlx-sub_euk"/>
</dbReference>
<dbReference type="SUPFAM" id="SSF56349">
    <property type="entry name" value="DNA breaking-rejoining enzymes"/>
    <property type="match status" value="1"/>
</dbReference>
<dbReference type="EC" id="5.6.2.1" evidence="3"/>
<feature type="region of interest" description="Disordered" evidence="7">
    <location>
        <begin position="364"/>
        <end position="392"/>
    </location>
</feature>
<dbReference type="AlphaFoldDB" id="A0A3S2WAX2"/>
<dbReference type="Pfam" id="PF21338">
    <property type="entry name" value="Top1B_N_bact"/>
    <property type="match status" value="1"/>
</dbReference>
<feature type="compositionally biased region" description="Polar residues" evidence="7">
    <location>
        <begin position="1"/>
        <end position="11"/>
    </location>
</feature>
<feature type="domain" description="DNA topoisomerase IB N-terminal" evidence="9">
    <location>
        <begin position="46"/>
        <end position="94"/>
    </location>
</feature>
<comment type="similarity">
    <text evidence="2">Belongs to the type IB topoisomerase family.</text>
</comment>
<dbReference type="RefSeq" id="WP_127729226.1">
    <property type="nucleotide sequence ID" value="NZ_SACP01000010.1"/>
</dbReference>
<dbReference type="InterPro" id="IPR001631">
    <property type="entry name" value="TopoI"/>
</dbReference>
<dbReference type="SUPFAM" id="SSF55869">
    <property type="entry name" value="DNA topoisomerase I domain"/>
    <property type="match status" value="1"/>
</dbReference>
<keyword evidence="11" id="KW-1185">Reference proteome</keyword>
<evidence type="ECO:0000256" key="1">
    <source>
        <dbReference type="ARBA" id="ARBA00000213"/>
    </source>
</evidence>
<feature type="region of interest" description="Disordered" evidence="7">
    <location>
        <begin position="1"/>
        <end position="20"/>
    </location>
</feature>
<dbReference type="Gene3D" id="3.90.15.10">
    <property type="entry name" value="Topoisomerase I, Chain A, domain 3"/>
    <property type="match status" value="1"/>
</dbReference>
<dbReference type="EMBL" id="SACP01000010">
    <property type="protein sequence ID" value="RVU18100.1"/>
    <property type="molecule type" value="Genomic_DNA"/>
</dbReference>
<evidence type="ECO:0000256" key="6">
    <source>
        <dbReference type="ARBA" id="ARBA00023235"/>
    </source>
</evidence>
<accession>A0A3S2WAX2</accession>
<feature type="domain" description="DNA topoisomerase I catalytic core eukaryotic-type" evidence="8">
    <location>
        <begin position="106"/>
        <end position="315"/>
    </location>
</feature>
<dbReference type="GO" id="GO:0003677">
    <property type="term" value="F:DNA binding"/>
    <property type="evidence" value="ECO:0007669"/>
    <property type="project" value="UniProtKB-KW"/>
</dbReference>
<gene>
    <name evidence="10" type="ORF">EOE48_11950</name>
</gene>
<dbReference type="Proteomes" id="UP000286997">
    <property type="component" value="Unassembled WGS sequence"/>
</dbReference>
<comment type="catalytic activity">
    <reaction evidence="1">
        <text>ATP-independent breakage of single-stranded DNA, followed by passage and rejoining.</text>
        <dbReference type="EC" id="5.6.2.1"/>
    </reaction>
</comment>
<dbReference type="InterPro" id="IPR013500">
    <property type="entry name" value="TopoI_cat_euk"/>
</dbReference>
<dbReference type="OrthoDB" id="9778962at2"/>
<evidence type="ECO:0000259" key="9">
    <source>
        <dbReference type="Pfam" id="PF21338"/>
    </source>
</evidence>
<dbReference type="InterPro" id="IPR049331">
    <property type="entry name" value="Top1B_N_bact"/>
</dbReference>
<evidence type="ECO:0000313" key="11">
    <source>
        <dbReference type="Proteomes" id="UP000286997"/>
    </source>
</evidence>
<dbReference type="PRINTS" id="PR00416">
    <property type="entry name" value="EUTPISMRASEI"/>
</dbReference>
<dbReference type="Gene3D" id="1.10.132.120">
    <property type="match status" value="1"/>
</dbReference>
<evidence type="ECO:0000256" key="3">
    <source>
        <dbReference type="ARBA" id="ARBA00012891"/>
    </source>
</evidence>
<reference evidence="10 11" key="1">
    <citation type="submission" date="2019-01" db="EMBL/GenBank/DDBJ databases">
        <authorList>
            <person name="Chen W.-M."/>
        </authorList>
    </citation>
    <scope>NUCLEOTIDE SEQUENCE [LARGE SCALE GENOMIC DNA]</scope>
    <source>
        <strain evidence="10 11">TER-1</strain>
    </source>
</reference>
<evidence type="ECO:0000313" key="10">
    <source>
        <dbReference type="EMBL" id="RVU18100.1"/>
    </source>
</evidence>
<evidence type="ECO:0000256" key="5">
    <source>
        <dbReference type="ARBA" id="ARBA00023125"/>
    </source>
</evidence>
<sequence>MPAQNQHAQDQNAEERVETREAARAVGLRYVSDEEPGYRRKRSGRGFRYLDAEGRTLRDAAELARIKALAVPPAYSDVWICRHANGHIQATGRDDRGRKQYRYHPDFRQARDSTKFQHMMSFAQVLPSLRATIAEHMGRRGLPREKVLATVVHLLETTLIRVGNDDYARTNKSYGLTTLRDPHVRIEGQELTFRFKGKSGKTWNLSVNDRRIARIVKACQDLPGQELFQYIDGDGTQRDVTSADVNAYLREISGRDITAKDFRTWSGTVLAAMALQEFEAFDSDARAKRNVKQAIERVAERLGNTPTVCRKCYVHPEILTCYLEGGLLEQVRDTVRTELREEIAELRPEESAVLALLERRLSREAAEAKPRSTGGRSRKSAARGGETARRAA</sequence>
<organism evidence="10 11">
    <name type="scientific">Methylobacterium oryzihabitans</name>
    <dbReference type="NCBI Taxonomy" id="2499852"/>
    <lineage>
        <taxon>Bacteria</taxon>
        <taxon>Pseudomonadati</taxon>
        <taxon>Pseudomonadota</taxon>
        <taxon>Alphaproteobacteria</taxon>
        <taxon>Hyphomicrobiales</taxon>
        <taxon>Methylobacteriaceae</taxon>
        <taxon>Methylobacterium</taxon>
    </lineage>
</organism>
<proteinExistence type="inferred from homology"/>
<dbReference type="Pfam" id="PF01028">
    <property type="entry name" value="Topoisom_I"/>
    <property type="match status" value="1"/>
</dbReference>
<evidence type="ECO:0000256" key="2">
    <source>
        <dbReference type="ARBA" id="ARBA00006645"/>
    </source>
</evidence>
<evidence type="ECO:0000259" key="8">
    <source>
        <dbReference type="Pfam" id="PF01028"/>
    </source>
</evidence>
<name>A0A3S2WAX2_9HYPH</name>
<dbReference type="InterPro" id="IPR011010">
    <property type="entry name" value="DNA_brk_join_enz"/>
</dbReference>
<protein>
    <recommendedName>
        <fullName evidence="3">DNA topoisomerase</fullName>
        <ecNumber evidence="3">5.6.2.1</ecNumber>
    </recommendedName>
</protein>
<evidence type="ECO:0000256" key="4">
    <source>
        <dbReference type="ARBA" id="ARBA00023029"/>
    </source>
</evidence>
<comment type="caution">
    <text evidence="10">The sequence shown here is derived from an EMBL/GenBank/DDBJ whole genome shotgun (WGS) entry which is preliminary data.</text>
</comment>
<dbReference type="PROSITE" id="PS52038">
    <property type="entry name" value="TOPO_IB_2"/>
    <property type="match status" value="1"/>
</dbReference>
<dbReference type="GO" id="GO:0006265">
    <property type="term" value="P:DNA topological change"/>
    <property type="evidence" value="ECO:0007669"/>
    <property type="project" value="InterPro"/>
</dbReference>
<dbReference type="GO" id="GO:0003917">
    <property type="term" value="F:DNA topoisomerase type I (single strand cut, ATP-independent) activity"/>
    <property type="evidence" value="ECO:0007669"/>
    <property type="project" value="UniProtKB-EC"/>
</dbReference>
<dbReference type="Gene3D" id="3.30.66.10">
    <property type="entry name" value="DNA topoisomerase I domain"/>
    <property type="match status" value="1"/>
</dbReference>
<keyword evidence="5" id="KW-0238">DNA-binding</keyword>